<accession>A0A6J2VTG7</accession>
<dbReference type="InterPro" id="IPR025254">
    <property type="entry name" value="CCDC113/CCDC96_CC"/>
</dbReference>
<evidence type="ECO:0000256" key="2">
    <source>
        <dbReference type="ARBA" id="ARBA00023054"/>
    </source>
</evidence>
<dbReference type="PANTHER" id="PTHR15654">
    <property type="entry name" value="COILED-COIL DOMAIN-CONTAINING PROTEIN 113-RELATED"/>
    <property type="match status" value="1"/>
</dbReference>
<dbReference type="PANTHER" id="PTHR15654:SF1">
    <property type="entry name" value="COILED-COIL DOMAIN-CONTAINING PROTEIN 96"/>
    <property type="match status" value="1"/>
</dbReference>
<name>A0A6J2VTG7_CHACN</name>
<sequence>MDGELAEPKTEHTVTSGVTEAVGGEEMPQEKTAAETPEASAAENVGEGESQKLSEDSPGDAAITAEKEVVAGPESCETSLDCAEEDPTNAVTENTTDDNVEQQTAGTECSGLVEGEESTASNVPNSEAFDGGQTPEISVLLEEALLNEASVGAQGESQVENEGDLNLDPGHPEEAGKLSPSTEVPDLPGKFEERVEIEEEETGPDIDYEELFIELKVEREELNKINLQLEAKLADYFRRKAIEALYDGIQGISDFDQDYKEHIETFRAMKLKKCSDMEIQKQKAEELLQVIQKKQDQVEEEWKAFVTLKREVAEATLTQKMGRQEAREKVARLLESEQKLQEELSAVRQEGLSLTKQTHKAQTLQFIDGEPLKIEIQAYKEKIEERKGELQKLQKKITNTVQVMTHVKEKLQFLRLENQAKRSELAEVEAVLAKKRDVLTRTKHARDCLRTDNLRLRRHCGLLGNLSLLRDYEKKIDSSERLEEKLEALKRQHAVQLLRTSSMKRNMNQEIH</sequence>
<dbReference type="RefSeq" id="XP_030635004.1">
    <property type="nucleotide sequence ID" value="XM_030779144.1"/>
</dbReference>
<feature type="region of interest" description="Disordered" evidence="5">
    <location>
        <begin position="151"/>
        <end position="189"/>
    </location>
</feature>
<dbReference type="GO" id="GO:0036064">
    <property type="term" value="C:ciliary basal body"/>
    <property type="evidence" value="ECO:0007669"/>
    <property type="project" value="TreeGrafter"/>
</dbReference>
<protein>
    <submittedName>
        <fullName evidence="8">Cilia- and flagella-associated protein 184</fullName>
    </submittedName>
</protein>
<evidence type="ECO:0000313" key="8">
    <source>
        <dbReference type="RefSeq" id="XP_030635004.1"/>
    </source>
</evidence>
<evidence type="ECO:0000313" key="7">
    <source>
        <dbReference type="Proteomes" id="UP000504632"/>
    </source>
</evidence>
<dbReference type="AlphaFoldDB" id="A0A6J2VTG7"/>
<keyword evidence="8" id="KW-0282">Flagellum</keyword>
<feature type="coiled-coil region" evidence="4">
    <location>
        <begin position="274"/>
        <end position="350"/>
    </location>
</feature>
<reference evidence="8" key="1">
    <citation type="submission" date="2025-08" db="UniProtKB">
        <authorList>
            <consortium name="RefSeq"/>
        </authorList>
    </citation>
    <scope>IDENTIFICATION</scope>
</reference>
<feature type="compositionally biased region" description="Basic and acidic residues" evidence="5">
    <location>
        <begin position="1"/>
        <end position="12"/>
    </location>
</feature>
<comment type="subcellular location">
    <subcellularLocation>
        <location evidence="1">Cell projection</location>
        <location evidence="1">Cilium</location>
    </subcellularLocation>
</comment>
<dbReference type="CTD" id="257236"/>
<keyword evidence="3" id="KW-0966">Cell projection</keyword>
<dbReference type="GO" id="GO:0060271">
    <property type="term" value="P:cilium assembly"/>
    <property type="evidence" value="ECO:0007669"/>
    <property type="project" value="TreeGrafter"/>
</dbReference>
<keyword evidence="7" id="KW-1185">Reference proteome</keyword>
<dbReference type="OrthoDB" id="10254794at2759"/>
<feature type="coiled-coil region" evidence="4">
    <location>
        <begin position="208"/>
        <end position="239"/>
    </location>
</feature>
<dbReference type="GeneID" id="115816175"/>
<evidence type="ECO:0000256" key="4">
    <source>
        <dbReference type="SAM" id="Coils"/>
    </source>
</evidence>
<evidence type="ECO:0000259" key="6">
    <source>
        <dbReference type="Pfam" id="PF13870"/>
    </source>
</evidence>
<keyword evidence="2 4" id="KW-0175">Coiled coil</keyword>
<feature type="region of interest" description="Disordered" evidence="5">
    <location>
        <begin position="1"/>
        <end position="134"/>
    </location>
</feature>
<evidence type="ECO:0000256" key="5">
    <source>
        <dbReference type="SAM" id="MobiDB-lite"/>
    </source>
</evidence>
<evidence type="ECO:0000256" key="1">
    <source>
        <dbReference type="ARBA" id="ARBA00004138"/>
    </source>
</evidence>
<gene>
    <name evidence="8" type="primary">cfap184</name>
</gene>
<dbReference type="InterPro" id="IPR051885">
    <property type="entry name" value="CC_CF"/>
</dbReference>
<dbReference type="Proteomes" id="UP000504632">
    <property type="component" value="Chromosome 7"/>
</dbReference>
<dbReference type="FunCoup" id="A0A6J2VTG7">
    <property type="interactions" value="14"/>
</dbReference>
<feature type="compositionally biased region" description="Low complexity" evidence="5">
    <location>
        <begin position="34"/>
        <end position="43"/>
    </location>
</feature>
<dbReference type="InParanoid" id="A0A6J2VTG7"/>
<keyword evidence="8" id="KW-0969">Cilium</keyword>
<organism evidence="7 8">
    <name type="scientific">Chanos chanos</name>
    <name type="common">Milkfish</name>
    <name type="synonym">Mugil chanos</name>
    <dbReference type="NCBI Taxonomy" id="29144"/>
    <lineage>
        <taxon>Eukaryota</taxon>
        <taxon>Metazoa</taxon>
        <taxon>Chordata</taxon>
        <taxon>Craniata</taxon>
        <taxon>Vertebrata</taxon>
        <taxon>Euteleostomi</taxon>
        <taxon>Actinopterygii</taxon>
        <taxon>Neopterygii</taxon>
        <taxon>Teleostei</taxon>
        <taxon>Ostariophysi</taxon>
        <taxon>Gonorynchiformes</taxon>
        <taxon>Chanidae</taxon>
        <taxon>Chanos</taxon>
    </lineage>
</organism>
<dbReference type="Pfam" id="PF13870">
    <property type="entry name" value="CCDC113_CCDC96_CC"/>
    <property type="match status" value="1"/>
</dbReference>
<feature type="coiled-coil region" evidence="4">
    <location>
        <begin position="469"/>
        <end position="499"/>
    </location>
</feature>
<evidence type="ECO:0000256" key="3">
    <source>
        <dbReference type="ARBA" id="ARBA00023273"/>
    </source>
</evidence>
<feature type="domain" description="CCDC113/CCDC96 coiled-coil" evidence="6">
    <location>
        <begin position="357"/>
        <end position="494"/>
    </location>
</feature>
<feature type="coiled-coil region" evidence="4">
    <location>
        <begin position="376"/>
        <end position="431"/>
    </location>
</feature>
<proteinExistence type="predicted"/>
<dbReference type="GO" id="GO:0005930">
    <property type="term" value="C:axoneme"/>
    <property type="evidence" value="ECO:0007669"/>
    <property type="project" value="TreeGrafter"/>
</dbReference>